<feature type="region of interest" description="Disordered" evidence="1">
    <location>
        <begin position="47"/>
        <end position="75"/>
    </location>
</feature>
<protein>
    <submittedName>
        <fullName evidence="2">Uncharacterized protein</fullName>
    </submittedName>
</protein>
<proteinExistence type="predicted"/>
<evidence type="ECO:0000313" key="2">
    <source>
        <dbReference type="EMBL" id="RRT53107.1"/>
    </source>
</evidence>
<feature type="region of interest" description="Disordered" evidence="1">
    <location>
        <begin position="1"/>
        <end position="25"/>
    </location>
</feature>
<gene>
    <name evidence="2" type="ORF">B296_00034523</name>
</gene>
<dbReference type="EMBL" id="AMZH03011307">
    <property type="protein sequence ID" value="RRT53107.1"/>
    <property type="molecule type" value="Genomic_DNA"/>
</dbReference>
<reference evidence="2 3" key="1">
    <citation type="journal article" date="2014" name="Agronomy (Basel)">
        <title>A Draft Genome Sequence for Ensete ventricosum, the Drought-Tolerant Tree Against Hunger.</title>
        <authorList>
            <person name="Harrison J."/>
            <person name="Moore K.A."/>
            <person name="Paszkiewicz K."/>
            <person name="Jones T."/>
            <person name="Grant M."/>
            <person name="Ambacheew D."/>
            <person name="Muzemil S."/>
            <person name="Studholme D.J."/>
        </authorList>
    </citation>
    <scope>NUCLEOTIDE SEQUENCE [LARGE SCALE GENOMIC DNA]</scope>
</reference>
<dbReference type="Proteomes" id="UP000287651">
    <property type="component" value="Unassembled WGS sequence"/>
</dbReference>
<organism evidence="2 3">
    <name type="scientific">Ensete ventricosum</name>
    <name type="common">Abyssinian banana</name>
    <name type="synonym">Musa ensete</name>
    <dbReference type="NCBI Taxonomy" id="4639"/>
    <lineage>
        <taxon>Eukaryota</taxon>
        <taxon>Viridiplantae</taxon>
        <taxon>Streptophyta</taxon>
        <taxon>Embryophyta</taxon>
        <taxon>Tracheophyta</taxon>
        <taxon>Spermatophyta</taxon>
        <taxon>Magnoliopsida</taxon>
        <taxon>Liliopsida</taxon>
        <taxon>Zingiberales</taxon>
        <taxon>Musaceae</taxon>
        <taxon>Ensete</taxon>
    </lineage>
</organism>
<name>A0A426YN11_ENSVE</name>
<evidence type="ECO:0000256" key="1">
    <source>
        <dbReference type="SAM" id="MobiDB-lite"/>
    </source>
</evidence>
<sequence>MEGVHRSYEGEKWVRRKPMVQKSEHPPAATALELLRAPLLVLHGERDAVSDAESVPGQDADGGPGRRRTSGDGGFGVRDHILLAGGEGEEGFAAVWPWWRGLAMALSKP</sequence>
<evidence type="ECO:0000313" key="3">
    <source>
        <dbReference type="Proteomes" id="UP000287651"/>
    </source>
</evidence>
<feature type="compositionally biased region" description="Basic and acidic residues" evidence="1">
    <location>
        <begin position="1"/>
        <end position="13"/>
    </location>
</feature>
<comment type="caution">
    <text evidence="2">The sequence shown here is derived from an EMBL/GenBank/DDBJ whole genome shotgun (WGS) entry which is preliminary data.</text>
</comment>
<accession>A0A426YN11</accession>
<dbReference type="AlphaFoldDB" id="A0A426YN11"/>